<comment type="caution">
    <text evidence="3">The sequence shown here is derived from an EMBL/GenBank/DDBJ whole genome shotgun (WGS) entry which is preliminary data.</text>
</comment>
<organism evidence="3 4">
    <name type="scientific">Mycena venus</name>
    <dbReference type="NCBI Taxonomy" id="2733690"/>
    <lineage>
        <taxon>Eukaryota</taxon>
        <taxon>Fungi</taxon>
        <taxon>Dikarya</taxon>
        <taxon>Basidiomycota</taxon>
        <taxon>Agaricomycotina</taxon>
        <taxon>Agaricomycetes</taxon>
        <taxon>Agaricomycetidae</taxon>
        <taxon>Agaricales</taxon>
        <taxon>Marasmiineae</taxon>
        <taxon>Mycenaceae</taxon>
        <taxon>Mycena</taxon>
    </lineage>
</organism>
<dbReference type="OrthoDB" id="3063210at2759"/>
<dbReference type="AlphaFoldDB" id="A0A8H6YWW6"/>
<accession>A0A8H6YWW6</accession>
<evidence type="ECO:0000256" key="2">
    <source>
        <dbReference type="SAM" id="Phobius"/>
    </source>
</evidence>
<protein>
    <submittedName>
        <fullName evidence="3">Uncharacterized protein</fullName>
    </submittedName>
</protein>
<keyword evidence="4" id="KW-1185">Reference proteome</keyword>
<feature type="region of interest" description="Disordered" evidence="1">
    <location>
        <begin position="53"/>
        <end position="147"/>
    </location>
</feature>
<gene>
    <name evidence="3" type="ORF">MVEN_00497000</name>
</gene>
<keyword evidence="2" id="KW-0812">Transmembrane</keyword>
<dbReference type="Proteomes" id="UP000620124">
    <property type="component" value="Unassembled WGS sequence"/>
</dbReference>
<feature type="transmembrane region" description="Helical" evidence="2">
    <location>
        <begin position="152"/>
        <end position="174"/>
    </location>
</feature>
<feature type="compositionally biased region" description="Low complexity" evidence="1">
    <location>
        <begin position="110"/>
        <end position="127"/>
    </location>
</feature>
<feature type="region of interest" description="Disordered" evidence="1">
    <location>
        <begin position="185"/>
        <end position="228"/>
    </location>
</feature>
<evidence type="ECO:0000313" key="4">
    <source>
        <dbReference type="Proteomes" id="UP000620124"/>
    </source>
</evidence>
<name>A0A8H6YWW6_9AGAR</name>
<feature type="compositionally biased region" description="Polar residues" evidence="1">
    <location>
        <begin position="128"/>
        <end position="142"/>
    </location>
</feature>
<feature type="compositionally biased region" description="Basic and acidic residues" evidence="1">
    <location>
        <begin position="185"/>
        <end position="198"/>
    </location>
</feature>
<keyword evidence="2" id="KW-1133">Transmembrane helix</keyword>
<feature type="compositionally biased region" description="Polar residues" evidence="1">
    <location>
        <begin position="287"/>
        <end position="296"/>
    </location>
</feature>
<evidence type="ECO:0000313" key="3">
    <source>
        <dbReference type="EMBL" id="KAF7366199.1"/>
    </source>
</evidence>
<evidence type="ECO:0000256" key="1">
    <source>
        <dbReference type="SAM" id="MobiDB-lite"/>
    </source>
</evidence>
<feature type="compositionally biased region" description="Polar residues" evidence="1">
    <location>
        <begin position="91"/>
        <end position="109"/>
    </location>
</feature>
<reference evidence="3" key="1">
    <citation type="submission" date="2020-05" db="EMBL/GenBank/DDBJ databases">
        <title>Mycena genomes resolve the evolution of fungal bioluminescence.</title>
        <authorList>
            <person name="Tsai I.J."/>
        </authorList>
    </citation>
    <scope>NUCLEOTIDE SEQUENCE</scope>
    <source>
        <strain evidence="3">CCC161011</strain>
    </source>
</reference>
<sequence length="331" mass="34840">MAFTSTYSALTSTGRLARTLATVTSTQGSPMIQMVYALEAKQLPLQVQRIQTPKSSADLPTLSSTSVQDTNTPSKQTSSSTPSQTSPGNTESRLPSQSTTLTVSLAPSISSTTGETTAENTNNNSSGQLPSPSGVQGGSTNSDRNRNKTSTAAISASVISVFLLACLLFMGLWLKRRRRRNQHDKLLEPYTADREKDTPSSANGMVHPNTLPKDQKPSAGSSSAPVEPESAILVDTRDGADDGEQHPTPARIAAPDVLAEEKFGGTAGTSNESYSTPIDSGNGLPSDANTRPNDNMPQEETLAQRVQRMEAQLNALLTMGVGEGAPPSYTG</sequence>
<feature type="region of interest" description="Disordered" evidence="1">
    <location>
        <begin position="263"/>
        <end position="296"/>
    </location>
</feature>
<feature type="compositionally biased region" description="Low complexity" evidence="1">
    <location>
        <begin position="70"/>
        <end position="90"/>
    </location>
</feature>
<dbReference type="EMBL" id="JACAZI010000003">
    <property type="protein sequence ID" value="KAF7366199.1"/>
    <property type="molecule type" value="Genomic_DNA"/>
</dbReference>
<feature type="compositionally biased region" description="Polar residues" evidence="1">
    <location>
        <begin position="268"/>
        <end position="279"/>
    </location>
</feature>
<proteinExistence type="predicted"/>
<keyword evidence="2" id="KW-0472">Membrane</keyword>